<protein>
    <submittedName>
        <fullName evidence="1">HAD hydrolase family protein</fullName>
    </submittedName>
</protein>
<keyword evidence="1" id="KW-0378">Hydrolase</keyword>
<accession>A0A6G2DEY3</accession>
<dbReference type="Proteomes" id="UP000483094">
    <property type="component" value="Unassembled WGS sequence"/>
</dbReference>
<dbReference type="InterPro" id="IPR036412">
    <property type="entry name" value="HAD-like_sf"/>
</dbReference>
<dbReference type="Pfam" id="PF08282">
    <property type="entry name" value="Hydrolase_3"/>
    <property type="match status" value="1"/>
</dbReference>
<dbReference type="AlphaFoldDB" id="A0A6G2DEY3"/>
<evidence type="ECO:0000313" key="1">
    <source>
        <dbReference type="EMBL" id="MTV75114.1"/>
    </source>
</evidence>
<dbReference type="PANTHER" id="PTHR10000:SF53">
    <property type="entry name" value="5-AMINO-6-(5-PHOSPHO-D-RIBITYLAMINO)URACIL PHOSPHATASE YBJI-RELATED"/>
    <property type="match status" value="1"/>
</dbReference>
<dbReference type="InterPro" id="IPR023214">
    <property type="entry name" value="HAD_sf"/>
</dbReference>
<dbReference type="SUPFAM" id="SSF56784">
    <property type="entry name" value="HAD-like"/>
    <property type="match status" value="1"/>
</dbReference>
<name>A0A6G2DEY3_STREE</name>
<dbReference type="GO" id="GO:0000287">
    <property type="term" value="F:magnesium ion binding"/>
    <property type="evidence" value="ECO:0007669"/>
    <property type="project" value="TreeGrafter"/>
</dbReference>
<dbReference type="GO" id="GO:0005829">
    <property type="term" value="C:cytosol"/>
    <property type="evidence" value="ECO:0007669"/>
    <property type="project" value="TreeGrafter"/>
</dbReference>
<dbReference type="PANTHER" id="PTHR10000">
    <property type="entry name" value="PHOSPHOSERINE PHOSPHATASE"/>
    <property type="match status" value="1"/>
</dbReference>
<evidence type="ECO:0000313" key="2">
    <source>
        <dbReference type="Proteomes" id="UP000483094"/>
    </source>
</evidence>
<feature type="non-terminal residue" evidence="1">
    <location>
        <position position="54"/>
    </location>
</feature>
<organism evidence="1 2">
    <name type="scientific">Streptococcus pneumoniae</name>
    <dbReference type="NCBI Taxonomy" id="1313"/>
    <lineage>
        <taxon>Bacteria</taxon>
        <taxon>Bacillati</taxon>
        <taxon>Bacillota</taxon>
        <taxon>Bacilli</taxon>
        <taxon>Lactobacillales</taxon>
        <taxon>Streptococcaceae</taxon>
        <taxon>Streptococcus</taxon>
    </lineage>
</organism>
<reference evidence="1 2" key="1">
    <citation type="submission" date="2019-11" db="EMBL/GenBank/DDBJ databases">
        <title>Growth characteristics of pneumococcus vary with the chemical composition of the capsule and with environmental conditions.</title>
        <authorList>
            <person name="Tothpal A."/>
            <person name="Desobry K."/>
            <person name="Joshi S."/>
            <person name="Wyllie A.L."/>
            <person name="Weinberger D.M."/>
        </authorList>
    </citation>
    <scope>NUCLEOTIDE SEQUENCE [LARGE SCALE GENOMIC DNA]</scope>
    <source>
        <strain evidence="2">pnumococcus19F</strain>
    </source>
</reference>
<sequence>MMIKVIATDMDGTLLDARGQLDLPRLEKILDQLDQRGIRFVIATGNEIHRMRQL</sequence>
<comment type="caution">
    <text evidence="1">The sequence shown here is derived from an EMBL/GenBank/DDBJ whole genome shotgun (WGS) entry which is preliminary data.</text>
</comment>
<dbReference type="GO" id="GO:0016791">
    <property type="term" value="F:phosphatase activity"/>
    <property type="evidence" value="ECO:0007669"/>
    <property type="project" value="TreeGrafter"/>
</dbReference>
<dbReference type="EMBL" id="WNHQ01001791">
    <property type="protein sequence ID" value="MTV75114.1"/>
    <property type="molecule type" value="Genomic_DNA"/>
</dbReference>
<dbReference type="Gene3D" id="3.40.50.1000">
    <property type="entry name" value="HAD superfamily/HAD-like"/>
    <property type="match status" value="1"/>
</dbReference>
<proteinExistence type="predicted"/>
<gene>
    <name evidence="1" type="ORF">GM540_14315</name>
</gene>